<organism evidence="6 7">
    <name type="scientific">Rhodothalassium salexigens DSM 2132</name>
    <dbReference type="NCBI Taxonomy" id="1188247"/>
    <lineage>
        <taxon>Bacteria</taxon>
        <taxon>Pseudomonadati</taxon>
        <taxon>Pseudomonadota</taxon>
        <taxon>Alphaproteobacteria</taxon>
        <taxon>Rhodothalassiales</taxon>
        <taxon>Rhodothalassiaceae</taxon>
        <taxon>Rhodothalassium</taxon>
    </lineage>
</organism>
<evidence type="ECO:0000259" key="4">
    <source>
        <dbReference type="Pfam" id="PF25944"/>
    </source>
</evidence>
<dbReference type="Gene3D" id="2.40.420.20">
    <property type="match status" value="1"/>
</dbReference>
<dbReference type="Gene3D" id="2.40.50.100">
    <property type="match status" value="1"/>
</dbReference>
<dbReference type="Proteomes" id="UP000295399">
    <property type="component" value="Unassembled WGS sequence"/>
</dbReference>
<name>A0A4R2PGQ9_RHOSA</name>
<protein>
    <submittedName>
        <fullName evidence="6">Membrane fusion protein (Multidrug efflux system)</fullName>
    </submittedName>
</protein>
<dbReference type="EMBL" id="SLXO01000005">
    <property type="protein sequence ID" value="TCP34573.1"/>
    <property type="molecule type" value="Genomic_DNA"/>
</dbReference>
<dbReference type="Pfam" id="PF25917">
    <property type="entry name" value="BSH_RND"/>
    <property type="match status" value="1"/>
</dbReference>
<dbReference type="SUPFAM" id="SSF111369">
    <property type="entry name" value="HlyD-like secretion proteins"/>
    <property type="match status" value="1"/>
</dbReference>
<dbReference type="GO" id="GO:0005886">
    <property type="term" value="C:plasma membrane"/>
    <property type="evidence" value="ECO:0007669"/>
    <property type="project" value="TreeGrafter"/>
</dbReference>
<evidence type="ECO:0000256" key="2">
    <source>
        <dbReference type="SAM" id="Coils"/>
    </source>
</evidence>
<accession>A0A4R2PGQ9</accession>
<dbReference type="NCBIfam" id="TIGR01730">
    <property type="entry name" value="RND_mfp"/>
    <property type="match status" value="1"/>
</dbReference>
<dbReference type="InterPro" id="IPR058625">
    <property type="entry name" value="MdtA-like_BSH"/>
</dbReference>
<dbReference type="PANTHER" id="PTHR30158:SF23">
    <property type="entry name" value="MULTIDRUG RESISTANCE PROTEIN MEXA"/>
    <property type="match status" value="1"/>
</dbReference>
<feature type="domain" description="YknX-like C-terminal permuted SH3-like" evidence="5">
    <location>
        <begin position="283"/>
        <end position="350"/>
    </location>
</feature>
<proteinExistence type="inferred from homology"/>
<evidence type="ECO:0000256" key="1">
    <source>
        <dbReference type="ARBA" id="ARBA00009477"/>
    </source>
</evidence>
<evidence type="ECO:0000313" key="7">
    <source>
        <dbReference type="Proteomes" id="UP000295399"/>
    </source>
</evidence>
<dbReference type="GO" id="GO:0046677">
    <property type="term" value="P:response to antibiotic"/>
    <property type="evidence" value="ECO:0007669"/>
    <property type="project" value="TreeGrafter"/>
</dbReference>
<comment type="caution">
    <text evidence="6">The sequence shown here is derived from an EMBL/GenBank/DDBJ whole genome shotgun (WGS) entry which is preliminary data.</text>
</comment>
<evidence type="ECO:0000259" key="5">
    <source>
        <dbReference type="Pfam" id="PF25989"/>
    </source>
</evidence>
<gene>
    <name evidence="6" type="ORF">EV659_105205</name>
</gene>
<dbReference type="InterPro" id="IPR006143">
    <property type="entry name" value="RND_pump_MFP"/>
</dbReference>
<evidence type="ECO:0000313" key="6">
    <source>
        <dbReference type="EMBL" id="TCP34573.1"/>
    </source>
</evidence>
<reference evidence="6 7" key="1">
    <citation type="submission" date="2019-03" db="EMBL/GenBank/DDBJ databases">
        <title>Genomic Encyclopedia of Type Strains, Phase IV (KMG-IV): sequencing the most valuable type-strain genomes for metagenomic binning, comparative biology and taxonomic classification.</title>
        <authorList>
            <person name="Goeker M."/>
        </authorList>
    </citation>
    <scope>NUCLEOTIDE SEQUENCE [LARGE SCALE GENOMIC DNA]</scope>
    <source>
        <strain evidence="6 7">DSM 2132</strain>
    </source>
</reference>
<dbReference type="Pfam" id="PF25944">
    <property type="entry name" value="Beta-barrel_RND"/>
    <property type="match status" value="1"/>
</dbReference>
<dbReference type="InterPro" id="IPR058637">
    <property type="entry name" value="YknX-like_C"/>
</dbReference>
<dbReference type="AlphaFoldDB" id="A0A4R2PGQ9"/>
<sequence>MTRPFADRPLLVTSLCILIGLTACQPTPEGDGGEHHHGRLVVSQPIERDVAITRDYVAQIHSSRHIEIAALEPGYLETVAVQEGQRVKKGQAMFKILPLTYQAELERAAAETQAARVEYDNTERLTRNDVVSDSELALAKAKYQRAKAEQQLAQTHLGFTDIKAPFSGIMDRLEMREGSLVEEGDLLTTLSDNSHMWVYFNIPEAEYLDYASSPEGVIGREVRLLMANNKLFDEPGTITTIEATFNNQTGTIPFRADFPNPTGLLRHGQTGNILLTTQVPDALLVPQKATFEVLDHTYVFVVDADNVVHQRRVHIGEELEDLFVIDGGLEEDERILLEGLRQVRDGQHIDFTFEPPAAAFADLKLPAE</sequence>
<dbReference type="InterPro" id="IPR058626">
    <property type="entry name" value="MdtA-like_b-barrel"/>
</dbReference>
<dbReference type="OrthoDB" id="9816569at2"/>
<feature type="domain" description="Multidrug resistance protein MdtA-like barrel-sandwich hybrid" evidence="3">
    <location>
        <begin position="67"/>
        <end position="186"/>
    </location>
</feature>
<keyword evidence="7" id="KW-1185">Reference proteome</keyword>
<dbReference type="RefSeq" id="WP_132708495.1">
    <property type="nucleotide sequence ID" value="NZ_JACIGF010000005.1"/>
</dbReference>
<comment type="similarity">
    <text evidence="1">Belongs to the membrane fusion protein (MFP) (TC 8.A.1) family.</text>
</comment>
<dbReference type="InParanoid" id="A0A4R2PGQ9"/>
<feature type="domain" description="Multidrug resistance protein MdtA-like beta-barrel" evidence="4">
    <location>
        <begin position="196"/>
        <end position="276"/>
    </location>
</feature>
<dbReference type="GO" id="GO:0030313">
    <property type="term" value="C:cell envelope"/>
    <property type="evidence" value="ECO:0007669"/>
    <property type="project" value="UniProtKB-SubCell"/>
</dbReference>
<dbReference type="Gene3D" id="1.10.287.470">
    <property type="entry name" value="Helix hairpin bin"/>
    <property type="match status" value="1"/>
</dbReference>
<dbReference type="PROSITE" id="PS51257">
    <property type="entry name" value="PROKAR_LIPOPROTEIN"/>
    <property type="match status" value="1"/>
</dbReference>
<dbReference type="PANTHER" id="PTHR30158">
    <property type="entry name" value="ACRA/E-RELATED COMPONENT OF DRUG EFFLUX TRANSPORTER"/>
    <property type="match status" value="1"/>
</dbReference>
<dbReference type="GO" id="GO:0022857">
    <property type="term" value="F:transmembrane transporter activity"/>
    <property type="evidence" value="ECO:0007669"/>
    <property type="project" value="InterPro"/>
</dbReference>
<dbReference type="Gene3D" id="2.40.30.170">
    <property type="match status" value="1"/>
</dbReference>
<keyword evidence="2" id="KW-0175">Coiled coil</keyword>
<dbReference type="Pfam" id="PF25989">
    <property type="entry name" value="YknX_C"/>
    <property type="match status" value="1"/>
</dbReference>
<feature type="coiled-coil region" evidence="2">
    <location>
        <begin position="105"/>
        <end position="151"/>
    </location>
</feature>
<evidence type="ECO:0000259" key="3">
    <source>
        <dbReference type="Pfam" id="PF25917"/>
    </source>
</evidence>